<feature type="binding site" evidence="8">
    <location>
        <begin position="305"/>
        <end position="308"/>
    </location>
    <ligand>
        <name>GTP</name>
        <dbReference type="ChEBI" id="CHEBI:37565"/>
        <label>2</label>
    </ligand>
</feature>
<dbReference type="CDD" id="cd01895">
    <property type="entry name" value="EngA2"/>
    <property type="match status" value="1"/>
</dbReference>
<keyword evidence="3 8" id="KW-0690">Ribosome biogenesis</keyword>
<dbReference type="PROSITE" id="PS51712">
    <property type="entry name" value="G_ENGA"/>
    <property type="match status" value="2"/>
</dbReference>
<comment type="function">
    <text evidence="8 10">GTPase that plays an essential role in the late steps of ribosome biogenesis.</text>
</comment>
<dbReference type="InterPro" id="IPR015946">
    <property type="entry name" value="KH_dom-like_a/b"/>
</dbReference>
<comment type="similarity">
    <text evidence="1 8 9 10">Belongs to the TRAFAC class TrmE-Era-EngA-EngB-Septin-like GTPase superfamily. EngA (Der) GTPase family.</text>
</comment>
<sequence length="453" mass="51718">MIPIIVLIGRTNVGKSTLFNVLTKTKNALVANHPGVTRDRQYGYCTLEINQKIILIDTAGLDIKSNEIEKKAYQQTLIAIKESHLILFLVDARDGLMLQEYEISKKIRTYQKKTILVINKIDGINQVSTFNEFCSLGFKKIHKISASHNQGINTLITKHLIPWIKINFKKEEIDESYKNKKSNKSPIKVAFIGRPNVGKSTLINGILKEERMITCNVPGTTLDSISTNIKYNYENYTLVDTAGAAKKKRHVNDFEKFSIIKTLQTIEKSNVILLIIDANIQVCHQDLSLADFIIKSGKGIVIVANKCDLLNSSELKKTKELIKNKLKFLYYSRIHFVSGLYKKGIFQLFKSINESYIASKRKINTSILTKTMHMAIKKHQPPIIKGRRIKLKYAHLGSSNPPKVIIHGNQVKYLSLPYKRYLTNFFYNSLKIKGTPIQIKFKDNLNPYTKNKN</sequence>
<evidence type="ECO:0000256" key="10">
    <source>
        <dbReference type="RuleBase" id="RU004481"/>
    </source>
</evidence>
<dbReference type="Gene3D" id="3.30.300.20">
    <property type="match status" value="1"/>
</dbReference>
<evidence type="ECO:0000313" key="12">
    <source>
        <dbReference type="EMBL" id="QCI23025.1"/>
    </source>
</evidence>
<reference evidence="12 13" key="2">
    <citation type="submission" date="2019-05" db="EMBL/GenBank/DDBJ databases">
        <title>Genome evolution of the obligate endosymbiont Buchnera aphidicola.</title>
        <authorList>
            <person name="Moran N.A."/>
        </authorList>
    </citation>
    <scope>NUCLEOTIDE SEQUENCE [LARGE SCALE GENOMIC DNA]</scope>
    <source>
        <strain evidence="12 13">Mga</strain>
    </source>
</reference>
<dbReference type="PRINTS" id="PR00326">
    <property type="entry name" value="GTP1OBG"/>
</dbReference>
<name>A0A4D6YF33_9GAMM</name>
<dbReference type="InterPro" id="IPR006073">
    <property type="entry name" value="GTP-bd"/>
</dbReference>
<feature type="domain" description="EngA-type G" evidence="11">
    <location>
        <begin position="3"/>
        <end position="167"/>
    </location>
</feature>
<evidence type="ECO:0000256" key="7">
    <source>
        <dbReference type="ARBA" id="ARBA00032345"/>
    </source>
</evidence>
<feature type="binding site" evidence="8">
    <location>
        <begin position="119"/>
        <end position="122"/>
    </location>
    <ligand>
        <name>GTP</name>
        <dbReference type="ChEBI" id="CHEBI:37565"/>
        <label>1</label>
    </ligand>
</feature>
<feature type="domain" description="EngA-type G" evidence="11">
    <location>
        <begin position="187"/>
        <end position="360"/>
    </location>
</feature>
<evidence type="ECO:0000256" key="9">
    <source>
        <dbReference type="PROSITE-ProRule" id="PRU01049"/>
    </source>
</evidence>
<dbReference type="InterPro" id="IPR016484">
    <property type="entry name" value="GTPase_Der"/>
</dbReference>
<keyword evidence="4 10" id="KW-0677">Repeat</keyword>
<evidence type="ECO:0000256" key="3">
    <source>
        <dbReference type="ARBA" id="ARBA00022517"/>
    </source>
</evidence>
<feature type="binding site" evidence="8">
    <location>
        <begin position="193"/>
        <end position="200"/>
    </location>
    <ligand>
        <name>GTP</name>
        <dbReference type="ChEBI" id="CHEBI:37565"/>
        <label>2</label>
    </ligand>
</feature>
<dbReference type="InterPro" id="IPR027417">
    <property type="entry name" value="P-loop_NTPase"/>
</dbReference>
<keyword evidence="5 8" id="KW-0547">Nucleotide-binding</keyword>
<evidence type="ECO:0000256" key="8">
    <source>
        <dbReference type="HAMAP-Rule" id="MF_00195"/>
    </source>
</evidence>
<evidence type="ECO:0000259" key="11">
    <source>
        <dbReference type="PROSITE" id="PS51712"/>
    </source>
</evidence>
<evidence type="ECO:0000256" key="1">
    <source>
        <dbReference type="ARBA" id="ARBA00008279"/>
    </source>
</evidence>
<feature type="binding site" evidence="8">
    <location>
        <begin position="57"/>
        <end position="61"/>
    </location>
    <ligand>
        <name>GTP</name>
        <dbReference type="ChEBI" id="CHEBI:37565"/>
        <label>1</label>
    </ligand>
</feature>
<dbReference type="Pfam" id="PF01926">
    <property type="entry name" value="MMR_HSR1"/>
    <property type="match status" value="2"/>
</dbReference>
<proteinExistence type="inferred from homology"/>
<dbReference type="EMBL" id="CP034867">
    <property type="protein sequence ID" value="QCI23025.1"/>
    <property type="molecule type" value="Genomic_DNA"/>
</dbReference>
<evidence type="ECO:0000313" key="13">
    <source>
        <dbReference type="Proteomes" id="UP000298716"/>
    </source>
</evidence>
<feature type="binding site" evidence="8">
    <location>
        <begin position="9"/>
        <end position="16"/>
    </location>
    <ligand>
        <name>GTP</name>
        <dbReference type="ChEBI" id="CHEBI:37565"/>
        <label>1</label>
    </ligand>
</feature>
<dbReference type="HAMAP" id="MF_00195">
    <property type="entry name" value="GTPase_Der"/>
    <property type="match status" value="1"/>
</dbReference>
<accession>A0A4D6YF33</accession>
<evidence type="ECO:0000256" key="5">
    <source>
        <dbReference type="ARBA" id="ARBA00022741"/>
    </source>
</evidence>
<gene>
    <name evidence="8 12" type="primary">der</name>
    <name evidence="12" type="ORF">D9V72_03095</name>
</gene>
<dbReference type="GO" id="GO:0042254">
    <property type="term" value="P:ribosome biogenesis"/>
    <property type="evidence" value="ECO:0007669"/>
    <property type="project" value="UniProtKB-KW"/>
</dbReference>
<keyword evidence="6 8" id="KW-0342">GTP-binding</keyword>
<dbReference type="Gene3D" id="3.40.50.300">
    <property type="entry name" value="P-loop containing nucleotide triphosphate hydrolases"/>
    <property type="match status" value="2"/>
</dbReference>
<dbReference type="SUPFAM" id="SSF52540">
    <property type="entry name" value="P-loop containing nucleoside triphosphate hydrolases"/>
    <property type="match status" value="2"/>
</dbReference>
<dbReference type="PANTHER" id="PTHR43834">
    <property type="entry name" value="GTPASE DER"/>
    <property type="match status" value="1"/>
</dbReference>
<evidence type="ECO:0000256" key="4">
    <source>
        <dbReference type="ARBA" id="ARBA00022737"/>
    </source>
</evidence>
<dbReference type="NCBIfam" id="TIGR03594">
    <property type="entry name" value="GTPase_EngA"/>
    <property type="match status" value="1"/>
</dbReference>
<dbReference type="CDD" id="cd01894">
    <property type="entry name" value="EngA1"/>
    <property type="match status" value="1"/>
</dbReference>
<dbReference type="Pfam" id="PF14714">
    <property type="entry name" value="KH_dom-like"/>
    <property type="match status" value="1"/>
</dbReference>
<dbReference type="InterPro" id="IPR032859">
    <property type="entry name" value="KH_dom-like"/>
</dbReference>
<dbReference type="InterPro" id="IPR031166">
    <property type="entry name" value="G_ENGA"/>
</dbReference>
<evidence type="ECO:0000256" key="6">
    <source>
        <dbReference type="ARBA" id="ARBA00023134"/>
    </source>
</evidence>
<comment type="subunit">
    <text evidence="8">Associates with the 50S ribosomal subunit.</text>
</comment>
<dbReference type="InterPro" id="IPR005225">
    <property type="entry name" value="Small_GTP-bd"/>
</dbReference>
<reference evidence="12 13" key="1">
    <citation type="submission" date="2018-12" db="EMBL/GenBank/DDBJ databases">
        <authorList>
            <person name="Chong R.A."/>
        </authorList>
    </citation>
    <scope>NUCLEOTIDE SEQUENCE [LARGE SCALE GENOMIC DNA]</scope>
    <source>
        <strain evidence="12 13">Mga</strain>
    </source>
</reference>
<feature type="binding site" evidence="8">
    <location>
        <begin position="240"/>
        <end position="244"/>
    </location>
    <ligand>
        <name>GTP</name>
        <dbReference type="ChEBI" id="CHEBI:37565"/>
        <label>2</label>
    </ligand>
</feature>
<dbReference type="GO" id="GO:0005525">
    <property type="term" value="F:GTP binding"/>
    <property type="evidence" value="ECO:0007669"/>
    <property type="project" value="UniProtKB-UniRule"/>
</dbReference>
<dbReference type="GO" id="GO:0043022">
    <property type="term" value="F:ribosome binding"/>
    <property type="evidence" value="ECO:0007669"/>
    <property type="project" value="TreeGrafter"/>
</dbReference>
<protein>
    <recommendedName>
        <fullName evidence="2 8">GTPase Der</fullName>
    </recommendedName>
    <alternativeName>
        <fullName evidence="7 8">GTP-binding protein EngA</fullName>
    </alternativeName>
</protein>
<dbReference type="AlphaFoldDB" id="A0A4D6YF33"/>
<dbReference type="Proteomes" id="UP000298716">
    <property type="component" value="Chromosome"/>
</dbReference>
<dbReference type="OrthoDB" id="9805918at2"/>
<dbReference type="PIRSF" id="PIRSF006485">
    <property type="entry name" value="GTP-binding_EngA"/>
    <property type="match status" value="1"/>
</dbReference>
<dbReference type="NCBIfam" id="TIGR00231">
    <property type="entry name" value="small_GTP"/>
    <property type="match status" value="2"/>
</dbReference>
<organism evidence="12 13">
    <name type="scientific">Buchnera aphidicola</name>
    <name type="common">Macrosiphum gaurae</name>
    <dbReference type="NCBI Taxonomy" id="2315801"/>
    <lineage>
        <taxon>Bacteria</taxon>
        <taxon>Pseudomonadati</taxon>
        <taxon>Pseudomonadota</taxon>
        <taxon>Gammaproteobacteria</taxon>
        <taxon>Enterobacterales</taxon>
        <taxon>Erwiniaceae</taxon>
        <taxon>Buchnera</taxon>
    </lineage>
</organism>
<dbReference type="RefSeq" id="WP_158355407.1">
    <property type="nucleotide sequence ID" value="NZ_CP034867.1"/>
</dbReference>
<evidence type="ECO:0000256" key="2">
    <source>
        <dbReference type="ARBA" id="ARBA00020953"/>
    </source>
</evidence>
<dbReference type="FunFam" id="3.30.300.20:FF:000004">
    <property type="entry name" value="GTPase Der"/>
    <property type="match status" value="1"/>
</dbReference>
<dbReference type="PANTHER" id="PTHR43834:SF6">
    <property type="entry name" value="GTPASE DER"/>
    <property type="match status" value="1"/>
</dbReference>